<dbReference type="GO" id="GO:0005856">
    <property type="term" value="C:cytoskeleton"/>
    <property type="evidence" value="ECO:0007669"/>
    <property type="project" value="UniProtKB-SubCell"/>
</dbReference>
<dbReference type="OMA" id="RAFANTR"/>
<sequence length="529" mass="58845">MPLLISSYLDIQDLGRAAQVCRQFARARWLKVDLRPVYDKVSSATLTYVLTQKQPSILVVPRPHNRLVPAAPFDQFFGRELTLSNVQVANAHLLALVRSTSSNLSVLRLSNCYLSPANARYIVRLMLACPDLRELDLSENGFNAAVMRYFAETDCWSALRRLDISHMKMERLDAAAVATWLLRCPWLEELHLASTQLHDDDLMALLPVIAQLKYLRHLNLGDNCLTAHGIAELCNTIKHMTIETLDLQCNELGAAALQPLMLHLKTGRPSAKAHGYLHAGSQPAATLKRLILWDNRMGNAGAIALAQALACSLTLEEVDARFNHISVGGARALAEALERNTTLRKLGLRHNPLQDAGAVSFASTLRLNSTLRELDLEEVGMSYIGVESLARALRANHSLRCLCLRNNNIGDTLDLSQLYHATEHAVSEQALRDFASALANNHTLRRVALIGMAPSPAVARYFHNELAQRVQLEKTAKGQLIRVQSSLLHTMWIATLLCRDISLTLTLMELIYMSETRVIISSWILAREA</sequence>
<organism evidence="4 5">
    <name type="scientific">Monosiga brevicollis</name>
    <name type="common">Choanoflagellate</name>
    <dbReference type="NCBI Taxonomy" id="81824"/>
    <lineage>
        <taxon>Eukaryota</taxon>
        <taxon>Choanoflagellata</taxon>
        <taxon>Craspedida</taxon>
        <taxon>Salpingoecidae</taxon>
        <taxon>Monosiga</taxon>
    </lineage>
</organism>
<dbReference type="KEGG" id="mbr:MONBRDRAFT_30309"/>
<accession>A9VDL4</accession>
<proteinExistence type="predicted"/>
<comment type="subcellular location">
    <subcellularLocation>
        <location evidence="1">Cytoplasm</location>
        <location evidence="1">Cytoskeleton</location>
    </subcellularLocation>
</comment>
<evidence type="ECO:0000313" key="4">
    <source>
        <dbReference type="EMBL" id="EDQ84415.1"/>
    </source>
</evidence>
<dbReference type="InterPro" id="IPR032675">
    <property type="entry name" value="LRR_dom_sf"/>
</dbReference>
<dbReference type="InterPro" id="IPR052410">
    <property type="entry name" value="DRC5"/>
</dbReference>
<evidence type="ECO:0000313" key="5">
    <source>
        <dbReference type="Proteomes" id="UP000001357"/>
    </source>
</evidence>
<keyword evidence="3" id="KW-0206">Cytoskeleton</keyword>
<protein>
    <submittedName>
        <fullName evidence="4">Uncharacterized protein</fullName>
    </submittedName>
</protein>
<dbReference type="EMBL" id="CH991588">
    <property type="protein sequence ID" value="EDQ84415.1"/>
    <property type="molecule type" value="Genomic_DNA"/>
</dbReference>
<name>A9VDL4_MONBE</name>
<dbReference type="PANTHER" id="PTHR24107:SF2">
    <property type="entry name" value="NLR FAMILY CARD DOMAIN CONTAINING 3"/>
    <property type="match status" value="1"/>
</dbReference>
<keyword evidence="5" id="KW-1185">Reference proteome</keyword>
<dbReference type="GeneID" id="5896045"/>
<evidence type="ECO:0000256" key="2">
    <source>
        <dbReference type="ARBA" id="ARBA00022490"/>
    </source>
</evidence>
<dbReference type="SUPFAM" id="SSF81383">
    <property type="entry name" value="F-box domain"/>
    <property type="match status" value="1"/>
</dbReference>
<reference evidence="4 5" key="1">
    <citation type="journal article" date="2008" name="Nature">
        <title>The genome of the choanoflagellate Monosiga brevicollis and the origin of metazoans.</title>
        <authorList>
            <consortium name="JGI Sequencing"/>
            <person name="King N."/>
            <person name="Westbrook M.J."/>
            <person name="Young S.L."/>
            <person name="Kuo A."/>
            <person name="Abedin M."/>
            <person name="Chapman J."/>
            <person name="Fairclough S."/>
            <person name="Hellsten U."/>
            <person name="Isogai Y."/>
            <person name="Letunic I."/>
            <person name="Marr M."/>
            <person name="Pincus D."/>
            <person name="Putnam N."/>
            <person name="Rokas A."/>
            <person name="Wright K.J."/>
            <person name="Zuzow R."/>
            <person name="Dirks W."/>
            <person name="Good M."/>
            <person name="Goodstein D."/>
            <person name="Lemons D."/>
            <person name="Li W."/>
            <person name="Lyons J.B."/>
            <person name="Morris A."/>
            <person name="Nichols S."/>
            <person name="Richter D.J."/>
            <person name="Salamov A."/>
            <person name="Bork P."/>
            <person name="Lim W.A."/>
            <person name="Manning G."/>
            <person name="Miller W.T."/>
            <person name="McGinnis W."/>
            <person name="Shapiro H."/>
            <person name="Tjian R."/>
            <person name="Grigoriev I.V."/>
            <person name="Rokhsar D."/>
        </authorList>
    </citation>
    <scope>NUCLEOTIDE SEQUENCE [LARGE SCALE GENOMIC DNA]</scope>
    <source>
        <strain evidence="5">MX1 / ATCC 50154</strain>
    </source>
</reference>
<dbReference type="RefSeq" id="XP_001750816.1">
    <property type="nucleotide sequence ID" value="XM_001750764.1"/>
</dbReference>
<dbReference type="eggNOG" id="KOG4308">
    <property type="taxonomic scope" value="Eukaryota"/>
</dbReference>
<evidence type="ECO:0000256" key="1">
    <source>
        <dbReference type="ARBA" id="ARBA00004245"/>
    </source>
</evidence>
<dbReference type="SMART" id="SM00368">
    <property type="entry name" value="LRR_RI"/>
    <property type="match status" value="9"/>
</dbReference>
<dbReference type="InParanoid" id="A9VDL4"/>
<dbReference type="Gene3D" id="3.80.10.10">
    <property type="entry name" value="Ribonuclease Inhibitor"/>
    <property type="match status" value="1"/>
</dbReference>
<dbReference type="PANTHER" id="PTHR24107">
    <property type="entry name" value="YNEIN REGULATORY COMPLEX SUBUNIT 5"/>
    <property type="match status" value="1"/>
</dbReference>
<dbReference type="Pfam" id="PF13516">
    <property type="entry name" value="LRR_6"/>
    <property type="match status" value="6"/>
</dbReference>
<dbReference type="InterPro" id="IPR036047">
    <property type="entry name" value="F-box-like_dom_sf"/>
</dbReference>
<evidence type="ECO:0000256" key="3">
    <source>
        <dbReference type="ARBA" id="ARBA00023212"/>
    </source>
</evidence>
<gene>
    <name evidence="4" type="ORF">MONBRDRAFT_30309</name>
</gene>
<dbReference type="InterPro" id="IPR001611">
    <property type="entry name" value="Leu-rich_rpt"/>
</dbReference>
<dbReference type="PROSITE" id="PS51450">
    <property type="entry name" value="LRR"/>
    <property type="match status" value="1"/>
</dbReference>
<keyword evidence="2" id="KW-0963">Cytoplasm</keyword>
<dbReference type="Proteomes" id="UP000001357">
    <property type="component" value="Unassembled WGS sequence"/>
</dbReference>
<dbReference type="SUPFAM" id="SSF52047">
    <property type="entry name" value="RNI-like"/>
    <property type="match status" value="1"/>
</dbReference>
<dbReference type="AlphaFoldDB" id="A9VDL4"/>